<proteinExistence type="predicted"/>
<dbReference type="STRING" id="142588.SAMN04488559_12139"/>
<evidence type="ECO:0000313" key="1">
    <source>
        <dbReference type="EMBL" id="SES04356.1"/>
    </source>
</evidence>
<dbReference type="EMBL" id="FOHA01000021">
    <property type="protein sequence ID" value="SES04356.1"/>
    <property type="molecule type" value="Genomic_DNA"/>
</dbReference>
<accession>A0A1H9U4J7</accession>
<keyword evidence="2" id="KW-1185">Reference proteome</keyword>
<dbReference type="RefSeq" id="WP_092653747.1">
    <property type="nucleotide sequence ID" value="NZ_FOHA01000021.1"/>
</dbReference>
<dbReference type="Proteomes" id="UP000198948">
    <property type="component" value="Unassembled WGS sequence"/>
</dbReference>
<protein>
    <submittedName>
        <fullName evidence="1">Ethanolamine utilization cobalamin adenosyltransferase</fullName>
    </submittedName>
</protein>
<organism evidence="1 2">
    <name type="scientific">Isobaculum melis</name>
    <dbReference type="NCBI Taxonomy" id="142588"/>
    <lineage>
        <taxon>Bacteria</taxon>
        <taxon>Bacillati</taxon>
        <taxon>Bacillota</taxon>
        <taxon>Bacilli</taxon>
        <taxon>Lactobacillales</taxon>
        <taxon>Carnobacteriaceae</taxon>
        <taxon>Isobaculum</taxon>
    </lineage>
</organism>
<dbReference type="GO" id="GO:0016740">
    <property type="term" value="F:transferase activity"/>
    <property type="evidence" value="ECO:0007669"/>
    <property type="project" value="UniProtKB-KW"/>
</dbReference>
<evidence type="ECO:0000313" key="2">
    <source>
        <dbReference type="Proteomes" id="UP000198948"/>
    </source>
</evidence>
<keyword evidence="1" id="KW-0808">Transferase</keyword>
<dbReference type="AlphaFoldDB" id="A0A1H9U4J7"/>
<name>A0A1H9U4J7_9LACT</name>
<dbReference type="OrthoDB" id="306726at2"/>
<sequence length="246" mass="27937">MAILTEETVRRMMKTTEMQKNKVCEVKKGTIITPSARGFLSDHQIKLHEIPECEISGKLAPEKEAKQTENQTSQAVKMPFLYKTLDGGQFIEKPIYMRILKENIIVPLDHPQMKLRSQFDAVHGEVLKVQLLASEAGFTGLIEELELIANSSQTMGFNDVNLLSRLTNQKEDEQVTFQIQYQMGPIVIALNQLRLMIEQTSLLAYESLKTADGTVKECELLEGLDYLAHFCLKLMNQVNKGKYKKS</sequence>
<reference evidence="1 2" key="1">
    <citation type="submission" date="2016-10" db="EMBL/GenBank/DDBJ databases">
        <authorList>
            <person name="de Groot N.N."/>
        </authorList>
    </citation>
    <scope>NUCLEOTIDE SEQUENCE [LARGE SCALE GENOMIC DNA]</scope>
    <source>
        <strain evidence="1 2">DSM 13760</strain>
    </source>
</reference>
<gene>
    <name evidence="1" type="ORF">SAMN04488559_12139</name>
</gene>